<keyword evidence="1" id="KW-1133">Transmembrane helix</keyword>
<evidence type="ECO:0000256" key="1">
    <source>
        <dbReference type="SAM" id="Phobius"/>
    </source>
</evidence>
<dbReference type="InterPro" id="IPR002931">
    <property type="entry name" value="Transglutaminase-like"/>
</dbReference>
<evidence type="ECO:0000313" key="4">
    <source>
        <dbReference type="Proteomes" id="UP000230956"/>
    </source>
</evidence>
<dbReference type="Proteomes" id="UP000230956">
    <property type="component" value="Unassembled WGS sequence"/>
</dbReference>
<dbReference type="Pfam" id="PF01841">
    <property type="entry name" value="Transglut_core"/>
    <property type="match status" value="1"/>
</dbReference>
<dbReference type="EMBL" id="PFNG01000038">
    <property type="protein sequence ID" value="PIZ41892.1"/>
    <property type="molecule type" value="Genomic_DNA"/>
</dbReference>
<name>A0A2M7TB17_9ACTN</name>
<keyword evidence="1" id="KW-0472">Membrane</keyword>
<dbReference type="SUPFAM" id="SSF54001">
    <property type="entry name" value="Cysteine proteinases"/>
    <property type="match status" value="1"/>
</dbReference>
<gene>
    <name evidence="3" type="ORF">COY37_01570</name>
</gene>
<keyword evidence="1" id="KW-0812">Transmembrane</keyword>
<reference evidence="4" key="1">
    <citation type="submission" date="2017-09" db="EMBL/GenBank/DDBJ databases">
        <title>Depth-based differentiation of microbial function through sediment-hosted aquifers and enrichment of novel symbionts in the deep terrestrial subsurface.</title>
        <authorList>
            <person name="Probst A.J."/>
            <person name="Ladd B."/>
            <person name="Jarett J.K."/>
            <person name="Geller-Mcgrath D.E."/>
            <person name="Sieber C.M.K."/>
            <person name="Emerson J.B."/>
            <person name="Anantharaman K."/>
            <person name="Thomas B.C."/>
            <person name="Malmstrom R."/>
            <person name="Stieglmeier M."/>
            <person name="Klingl A."/>
            <person name="Woyke T."/>
            <person name="Ryan C.M."/>
            <person name="Banfield J.F."/>
        </authorList>
    </citation>
    <scope>NUCLEOTIDE SEQUENCE [LARGE SCALE GENOMIC DNA]</scope>
</reference>
<sequence>MLKNTFRLICQLNSRCAGRKSNTFKQIIAYLLAGITSYFIRAAIRTSSLTRPKPRVIDDLATSIQGKYEDLRGQVEAIAAHVYENIGYYSPSIWTHPSHIIRLGVGDCKNQASLLQALFERCGIASELIVGVTNRLDGMSDVHAWVRVEIDGVSLICDSTISGKAMDVAEYENAVSGLVDITPEYLLKEPISVTYGVGKLSYR</sequence>
<dbReference type="Gene3D" id="3.10.620.30">
    <property type="match status" value="1"/>
</dbReference>
<protein>
    <recommendedName>
        <fullName evidence="2">Transglutaminase-like domain-containing protein</fullName>
    </recommendedName>
</protein>
<accession>A0A2M7TB17</accession>
<dbReference type="InterPro" id="IPR038765">
    <property type="entry name" value="Papain-like_cys_pep_sf"/>
</dbReference>
<dbReference type="AlphaFoldDB" id="A0A2M7TB17"/>
<proteinExistence type="predicted"/>
<evidence type="ECO:0000313" key="3">
    <source>
        <dbReference type="EMBL" id="PIZ41892.1"/>
    </source>
</evidence>
<comment type="caution">
    <text evidence="3">The sequence shown here is derived from an EMBL/GenBank/DDBJ whole genome shotgun (WGS) entry which is preliminary data.</text>
</comment>
<feature type="domain" description="Transglutaminase-like" evidence="2">
    <location>
        <begin position="59"/>
        <end position="151"/>
    </location>
</feature>
<organism evidence="3 4">
    <name type="scientific">Candidatus Aquicultor secundus</name>
    <dbReference type="NCBI Taxonomy" id="1973895"/>
    <lineage>
        <taxon>Bacteria</taxon>
        <taxon>Bacillati</taxon>
        <taxon>Actinomycetota</taxon>
        <taxon>Candidatus Aquicultoria</taxon>
        <taxon>Candidatus Aquicultorales</taxon>
        <taxon>Candidatus Aquicultoraceae</taxon>
        <taxon>Candidatus Aquicultor</taxon>
    </lineage>
</organism>
<evidence type="ECO:0000259" key="2">
    <source>
        <dbReference type="Pfam" id="PF01841"/>
    </source>
</evidence>
<feature type="transmembrane region" description="Helical" evidence="1">
    <location>
        <begin position="27"/>
        <end position="44"/>
    </location>
</feature>